<evidence type="ECO:0000313" key="2">
    <source>
        <dbReference type="EMBL" id="GBP64291.1"/>
    </source>
</evidence>
<proteinExistence type="predicted"/>
<gene>
    <name evidence="2" type="ORF">EVAR_45339_1</name>
</gene>
<dbReference type="Proteomes" id="UP000299102">
    <property type="component" value="Unassembled WGS sequence"/>
</dbReference>
<evidence type="ECO:0000313" key="3">
    <source>
        <dbReference type="Proteomes" id="UP000299102"/>
    </source>
</evidence>
<evidence type="ECO:0000256" key="1">
    <source>
        <dbReference type="SAM" id="MobiDB-lite"/>
    </source>
</evidence>
<organism evidence="2 3">
    <name type="scientific">Eumeta variegata</name>
    <name type="common">Bagworm moth</name>
    <name type="synonym">Eumeta japonica</name>
    <dbReference type="NCBI Taxonomy" id="151549"/>
    <lineage>
        <taxon>Eukaryota</taxon>
        <taxon>Metazoa</taxon>
        <taxon>Ecdysozoa</taxon>
        <taxon>Arthropoda</taxon>
        <taxon>Hexapoda</taxon>
        <taxon>Insecta</taxon>
        <taxon>Pterygota</taxon>
        <taxon>Neoptera</taxon>
        <taxon>Endopterygota</taxon>
        <taxon>Lepidoptera</taxon>
        <taxon>Glossata</taxon>
        <taxon>Ditrysia</taxon>
        <taxon>Tineoidea</taxon>
        <taxon>Psychidae</taxon>
        <taxon>Oiketicinae</taxon>
        <taxon>Eumeta</taxon>
    </lineage>
</organism>
<comment type="caution">
    <text evidence="2">The sequence shown here is derived from an EMBL/GenBank/DDBJ whole genome shotgun (WGS) entry which is preliminary data.</text>
</comment>
<dbReference type="EMBL" id="BGZK01000893">
    <property type="protein sequence ID" value="GBP64291.1"/>
    <property type="molecule type" value="Genomic_DNA"/>
</dbReference>
<sequence length="102" mass="11271">MTPDGGRGAGRRRHRRRIDEVVENGKMISNTDSEMEGDETVSRRGSEARIRNGIKFAAGASIAIETRTVIGFGTSRTRSGTRRSRRRRTRPLVSHGAGHLDP</sequence>
<name>A0A4C1XKH7_EUMVA</name>
<protein>
    <submittedName>
        <fullName evidence="2">Uncharacterized protein</fullName>
    </submittedName>
</protein>
<dbReference type="AlphaFoldDB" id="A0A4C1XKH7"/>
<accession>A0A4C1XKH7</accession>
<feature type="region of interest" description="Disordered" evidence="1">
    <location>
        <begin position="1"/>
        <end position="45"/>
    </location>
</feature>
<keyword evidence="3" id="KW-1185">Reference proteome</keyword>
<reference evidence="2 3" key="1">
    <citation type="journal article" date="2019" name="Commun. Biol.">
        <title>The bagworm genome reveals a unique fibroin gene that provides high tensile strength.</title>
        <authorList>
            <person name="Kono N."/>
            <person name="Nakamura H."/>
            <person name="Ohtoshi R."/>
            <person name="Tomita M."/>
            <person name="Numata K."/>
            <person name="Arakawa K."/>
        </authorList>
    </citation>
    <scope>NUCLEOTIDE SEQUENCE [LARGE SCALE GENOMIC DNA]</scope>
</reference>
<feature type="region of interest" description="Disordered" evidence="1">
    <location>
        <begin position="73"/>
        <end position="102"/>
    </location>
</feature>
<feature type="compositionally biased region" description="Basic residues" evidence="1">
    <location>
        <begin position="79"/>
        <end position="90"/>
    </location>
</feature>